<dbReference type="InterPro" id="IPR052539">
    <property type="entry name" value="MGD_biosynthesis_adapter"/>
</dbReference>
<dbReference type="Pfam" id="PF03205">
    <property type="entry name" value="MobB"/>
    <property type="match status" value="1"/>
</dbReference>
<accession>A6UQ86</accession>
<dbReference type="Gene3D" id="3.40.50.300">
    <property type="entry name" value="P-loop containing nucleotide triphosphate hydrolases"/>
    <property type="match status" value="1"/>
</dbReference>
<keyword evidence="7" id="KW-1185">Reference proteome</keyword>
<dbReference type="HOGENOM" id="CLU_068199_0_1_2"/>
<evidence type="ECO:0000256" key="3">
    <source>
        <dbReference type="ARBA" id="ARBA00023004"/>
    </source>
</evidence>
<keyword evidence="2" id="KW-0479">Metal-binding</keyword>
<dbReference type="GO" id="GO:0006777">
    <property type="term" value="P:Mo-molybdopterin cofactor biosynthetic process"/>
    <property type="evidence" value="ECO:0007669"/>
    <property type="project" value="InterPro"/>
</dbReference>
<name>A6UQ86_METVS</name>
<dbReference type="NCBIfam" id="NF011062">
    <property type="entry name" value="PRK14494.1-1"/>
    <property type="match status" value="1"/>
</dbReference>
<dbReference type="KEGG" id="mvn:Mevan_0752"/>
<evidence type="ECO:0000256" key="2">
    <source>
        <dbReference type="ARBA" id="ARBA00022723"/>
    </source>
</evidence>
<gene>
    <name evidence="6" type="ordered locus">Mevan_0752</name>
</gene>
<evidence type="ECO:0000313" key="6">
    <source>
        <dbReference type="EMBL" id="ABR54658.1"/>
    </source>
</evidence>
<keyword evidence="4" id="KW-0411">Iron-sulfur</keyword>
<dbReference type="GO" id="GO:0046872">
    <property type="term" value="F:metal ion binding"/>
    <property type="evidence" value="ECO:0007669"/>
    <property type="project" value="UniProtKB-KW"/>
</dbReference>
<dbReference type="AlphaFoldDB" id="A6UQ86"/>
<dbReference type="EMBL" id="CP000742">
    <property type="protein sequence ID" value="ABR54658.1"/>
    <property type="molecule type" value="Genomic_DNA"/>
</dbReference>
<evidence type="ECO:0000313" key="7">
    <source>
        <dbReference type="Proteomes" id="UP000001107"/>
    </source>
</evidence>
<dbReference type="STRING" id="406327.Mevan_0752"/>
<dbReference type="eggNOG" id="arCOG00532">
    <property type="taxonomic scope" value="Archaea"/>
</dbReference>
<dbReference type="RefSeq" id="WP_011972560.1">
    <property type="nucleotide sequence ID" value="NC_009634.1"/>
</dbReference>
<dbReference type="GeneID" id="5325432"/>
<dbReference type="GO" id="GO:0051539">
    <property type="term" value="F:4 iron, 4 sulfur cluster binding"/>
    <property type="evidence" value="ECO:0007669"/>
    <property type="project" value="UniProtKB-KW"/>
</dbReference>
<keyword evidence="3" id="KW-0408">Iron</keyword>
<dbReference type="OrthoDB" id="9014at2157"/>
<evidence type="ECO:0000256" key="1">
    <source>
        <dbReference type="ARBA" id="ARBA00022485"/>
    </source>
</evidence>
<evidence type="ECO:0000259" key="5">
    <source>
        <dbReference type="PROSITE" id="PS51656"/>
    </source>
</evidence>
<dbReference type="InterPro" id="IPR007202">
    <property type="entry name" value="4Fe-4S_dom"/>
</dbReference>
<keyword evidence="1" id="KW-0004">4Fe-4S</keyword>
<feature type="domain" description="4Fe-4S" evidence="5">
    <location>
        <begin position="134"/>
        <end position="198"/>
    </location>
</feature>
<protein>
    <submittedName>
        <fullName evidence="6">Molybdopterin-guanine dinucleotide biosynthesis protein B</fullName>
    </submittedName>
</protein>
<dbReference type="GO" id="GO:0005525">
    <property type="term" value="F:GTP binding"/>
    <property type="evidence" value="ECO:0007669"/>
    <property type="project" value="InterPro"/>
</dbReference>
<sequence>MTRVIGVIGRKDTGKTNLIADILKNLKSENLSFATVKNSHMDIEVDVLGTDSHNLKKLSEVSVFVTKKGSAFYYDNMNLKNILAKIDCDILIVEGFKEELIELNIPKILVTRDGKGTELEDLQTVMRVDDFKYDIDEVKNKVLEKAVVPTYNLNCGYCGHNCKIFTEKVVAGVIKWDSCVMATGLKLVVDGKTIPLNPFVSEIIQNTLKGMIGTLKCAKNPKNISIKIEKK</sequence>
<dbReference type="Proteomes" id="UP000001107">
    <property type="component" value="Chromosome"/>
</dbReference>
<dbReference type="eggNOG" id="arCOG04467">
    <property type="taxonomic scope" value="Archaea"/>
</dbReference>
<dbReference type="InterPro" id="IPR004435">
    <property type="entry name" value="MobB_dom"/>
</dbReference>
<dbReference type="PANTHER" id="PTHR40072">
    <property type="entry name" value="MOLYBDOPTERIN-GUANINE DINUCLEOTIDE BIOSYNTHESIS ADAPTER PROTEIN-RELATED"/>
    <property type="match status" value="1"/>
</dbReference>
<organism evidence="6 7">
    <name type="scientific">Methanococcus vannielii (strain ATCC 35089 / DSM 1224 / JCM 13029 / OCM 148 / SB)</name>
    <dbReference type="NCBI Taxonomy" id="406327"/>
    <lineage>
        <taxon>Archaea</taxon>
        <taxon>Methanobacteriati</taxon>
        <taxon>Methanobacteriota</taxon>
        <taxon>Methanomada group</taxon>
        <taxon>Methanococci</taxon>
        <taxon>Methanococcales</taxon>
        <taxon>Methanococcaceae</taxon>
        <taxon>Methanococcus</taxon>
    </lineage>
</organism>
<proteinExistence type="predicted"/>
<dbReference type="PROSITE" id="PS51656">
    <property type="entry name" value="4FE4S"/>
    <property type="match status" value="1"/>
</dbReference>
<reference evidence="6" key="1">
    <citation type="submission" date="2007-06" db="EMBL/GenBank/DDBJ databases">
        <title>Complete sequence of Methanococcus vannielii SB.</title>
        <authorList>
            <consortium name="US DOE Joint Genome Institute"/>
            <person name="Copeland A."/>
            <person name="Lucas S."/>
            <person name="Lapidus A."/>
            <person name="Barry K."/>
            <person name="Glavina del Rio T."/>
            <person name="Dalin E."/>
            <person name="Tice H."/>
            <person name="Pitluck S."/>
            <person name="Chain P."/>
            <person name="Malfatti S."/>
            <person name="Shin M."/>
            <person name="Vergez L."/>
            <person name="Schmutz J."/>
            <person name="Larimer F."/>
            <person name="Land M."/>
            <person name="Hauser L."/>
            <person name="Kyrpides N."/>
            <person name="Anderson I."/>
            <person name="Sieprawska-Lupa M."/>
            <person name="Whitman W.B."/>
            <person name="Richardson P."/>
        </authorList>
    </citation>
    <scope>NUCLEOTIDE SEQUENCE [LARGE SCALE GENOMIC DNA]</scope>
    <source>
        <strain evidence="6">SB</strain>
    </source>
</reference>
<dbReference type="InterPro" id="IPR027417">
    <property type="entry name" value="P-loop_NTPase"/>
</dbReference>
<evidence type="ECO:0000256" key="4">
    <source>
        <dbReference type="ARBA" id="ARBA00023014"/>
    </source>
</evidence>
<dbReference type="PANTHER" id="PTHR40072:SF1">
    <property type="entry name" value="MOLYBDOPTERIN-GUANINE DINUCLEOTIDE BIOSYNTHESIS ADAPTER PROTEIN"/>
    <property type="match status" value="1"/>
</dbReference>
<dbReference type="SUPFAM" id="SSF52540">
    <property type="entry name" value="P-loop containing nucleoside triphosphate hydrolases"/>
    <property type="match status" value="1"/>
</dbReference>